<dbReference type="VEuPathDB" id="VectorBase:GAUT004296"/>
<dbReference type="GO" id="GO:0007018">
    <property type="term" value="P:microtubule-based movement"/>
    <property type="evidence" value="ECO:0007669"/>
    <property type="project" value="InterPro"/>
</dbReference>
<accession>A0A1A9UGQ7</accession>
<evidence type="ECO:0000259" key="1">
    <source>
        <dbReference type="Pfam" id="PF00225"/>
    </source>
</evidence>
<dbReference type="Gene3D" id="1.20.58.1980">
    <property type="match status" value="1"/>
</dbReference>
<dbReference type="GO" id="GO:0003777">
    <property type="term" value="F:microtubule motor activity"/>
    <property type="evidence" value="ECO:0007669"/>
    <property type="project" value="InterPro"/>
</dbReference>
<sequence length="105" mass="12396">MAYFRELIQKNINEFVENYKVAYMERSIQPTLMLKGCVFMTSSRRTFISRTRKRIRLGNCINNLVDGLKCVPYRDSNRTRIFKDSLRGNCQTLMVINSVNEFSKL</sequence>
<protein>
    <recommendedName>
        <fullName evidence="1">Kinesin motor domain-containing protein</fullName>
    </recommendedName>
</protein>
<dbReference type="Proteomes" id="UP000078200">
    <property type="component" value="Unassembled WGS sequence"/>
</dbReference>
<dbReference type="GO" id="GO:0005524">
    <property type="term" value="F:ATP binding"/>
    <property type="evidence" value="ECO:0007669"/>
    <property type="project" value="InterPro"/>
</dbReference>
<name>A0A1A9UGQ7_GLOAU</name>
<dbReference type="Pfam" id="PF00225">
    <property type="entry name" value="Kinesin"/>
    <property type="match status" value="1"/>
</dbReference>
<reference evidence="2" key="1">
    <citation type="submission" date="2020-05" db="UniProtKB">
        <authorList>
            <consortium name="EnsemblMetazoa"/>
        </authorList>
    </citation>
    <scope>IDENTIFICATION</scope>
    <source>
        <strain evidence="2">TTRI</strain>
    </source>
</reference>
<dbReference type="SUPFAM" id="SSF52540">
    <property type="entry name" value="P-loop containing nucleoside triphosphate hydrolases"/>
    <property type="match status" value="1"/>
</dbReference>
<organism evidence="2 3">
    <name type="scientific">Glossina austeni</name>
    <name type="common">Savannah tsetse fly</name>
    <dbReference type="NCBI Taxonomy" id="7395"/>
    <lineage>
        <taxon>Eukaryota</taxon>
        <taxon>Metazoa</taxon>
        <taxon>Ecdysozoa</taxon>
        <taxon>Arthropoda</taxon>
        <taxon>Hexapoda</taxon>
        <taxon>Insecta</taxon>
        <taxon>Pterygota</taxon>
        <taxon>Neoptera</taxon>
        <taxon>Endopterygota</taxon>
        <taxon>Diptera</taxon>
        <taxon>Brachycera</taxon>
        <taxon>Muscomorpha</taxon>
        <taxon>Hippoboscoidea</taxon>
        <taxon>Glossinidae</taxon>
        <taxon>Glossina</taxon>
    </lineage>
</organism>
<evidence type="ECO:0000313" key="3">
    <source>
        <dbReference type="Proteomes" id="UP000078200"/>
    </source>
</evidence>
<dbReference type="STRING" id="7395.A0A1A9UGQ7"/>
<evidence type="ECO:0000313" key="2">
    <source>
        <dbReference type="EnsemblMetazoa" id="GAUT004296-PA"/>
    </source>
</evidence>
<dbReference type="InterPro" id="IPR001752">
    <property type="entry name" value="Kinesin_motor_dom"/>
</dbReference>
<keyword evidence="3" id="KW-1185">Reference proteome</keyword>
<feature type="domain" description="Kinesin motor" evidence="1">
    <location>
        <begin position="56"/>
        <end position="97"/>
    </location>
</feature>
<proteinExistence type="predicted"/>
<dbReference type="EnsemblMetazoa" id="GAUT004296-RA">
    <property type="protein sequence ID" value="GAUT004296-PA"/>
    <property type="gene ID" value="GAUT004296"/>
</dbReference>
<dbReference type="GO" id="GO:0008017">
    <property type="term" value="F:microtubule binding"/>
    <property type="evidence" value="ECO:0007669"/>
    <property type="project" value="InterPro"/>
</dbReference>
<dbReference type="InterPro" id="IPR027417">
    <property type="entry name" value="P-loop_NTPase"/>
</dbReference>
<dbReference type="AlphaFoldDB" id="A0A1A9UGQ7"/>